<evidence type="ECO:0000313" key="2">
    <source>
        <dbReference type="Proteomes" id="UP001152320"/>
    </source>
</evidence>
<evidence type="ECO:0000313" key="1">
    <source>
        <dbReference type="EMBL" id="KAJ8020835.1"/>
    </source>
</evidence>
<sequence>MRELSPPCTYTSRLTNMAACYSLVCKSLDLLKWLSIDKLCEKLVIFSKECKLRSNSSNRTENCDIVLPFILIFCLKCCRFIVKLGKWWQPGGHLGKPKFVRTVATVLIAQSSVHVLKSVIGLHGESARHFKFGIYACNIFVSNSRVVCVSLRLQLVILRPVLSRVAFSREEFLGGPNFFMRNILLPEKS</sequence>
<dbReference type="Proteomes" id="UP001152320">
    <property type="component" value="Chromosome 22"/>
</dbReference>
<proteinExistence type="predicted"/>
<gene>
    <name evidence="1" type="ORF">HOLleu_40533</name>
</gene>
<organism evidence="1 2">
    <name type="scientific">Holothuria leucospilota</name>
    <name type="common">Black long sea cucumber</name>
    <name type="synonym">Mertensiothuria leucospilota</name>
    <dbReference type="NCBI Taxonomy" id="206669"/>
    <lineage>
        <taxon>Eukaryota</taxon>
        <taxon>Metazoa</taxon>
        <taxon>Echinodermata</taxon>
        <taxon>Eleutherozoa</taxon>
        <taxon>Echinozoa</taxon>
        <taxon>Holothuroidea</taxon>
        <taxon>Aspidochirotacea</taxon>
        <taxon>Aspidochirotida</taxon>
        <taxon>Holothuriidae</taxon>
        <taxon>Holothuria</taxon>
    </lineage>
</organism>
<dbReference type="EMBL" id="JAIZAY010000022">
    <property type="protein sequence ID" value="KAJ8020835.1"/>
    <property type="molecule type" value="Genomic_DNA"/>
</dbReference>
<protein>
    <submittedName>
        <fullName evidence="1">Uncharacterized protein</fullName>
    </submittedName>
</protein>
<reference evidence="1" key="1">
    <citation type="submission" date="2021-10" db="EMBL/GenBank/DDBJ databases">
        <title>Tropical sea cucumber genome reveals ecological adaptation and Cuvierian tubules defense mechanism.</title>
        <authorList>
            <person name="Chen T."/>
        </authorList>
    </citation>
    <scope>NUCLEOTIDE SEQUENCE</scope>
    <source>
        <strain evidence="1">Nanhai2018</strain>
        <tissue evidence="1">Muscle</tissue>
    </source>
</reference>
<dbReference type="AlphaFoldDB" id="A0A9Q0YG80"/>
<name>A0A9Q0YG80_HOLLE</name>
<keyword evidence="2" id="KW-1185">Reference proteome</keyword>
<comment type="caution">
    <text evidence="1">The sequence shown here is derived from an EMBL/GenBank/DDBJ whole genome shotgun (WGS) entry which is preliminary data.</text>
</comment>
<accession>A0A9Q0YG80</accession>